<protein>
    <recommendedName>
        <fullName evidence="6">Galactose oxidase</fullName>
    </recommendedName>
</protein>
<keyword evidence="1" id="KW-0880">Kelch repeat</keyword>
<dbReference type="Pfam" id="PF01344">
    <property type="entry name" value="Kelch_1"/>
    <property type="match status" value="1"/>
</dbReference>
<keyword evidence="2" id="KW-0677">Repeat</keyword>
<name>A0A5C6M7E8_9PLAN</name>
<dbReference type="PANTHER" id="PTHR46093">
    <property type="entry name" value="ACYL-COA-BINDING DOMAIN-CONTAINING PROTEIN 5"/>
    <property type="match status" value="1"/>
</dbReference>
<evidence type="ECO:0008006" key="6">
    <source>
        <dbReference type="Google" id="ProtNLM"/>
    </source>
</evidence>
<evidence type="ECO:0000256" key="2">
    <source>
        <dbReference type="ARBA" id="ARBA00022737"/>
    </source>
</evidence>
<keyword evidence="3" id="KW-0812">Transmembrane</keyword>
<comment type="caution">
    <text evidence="4">The sequence shown here is derived from an EMBL/GenBank/DDBJ whole genome shotgun (WGS) entry which is preliminary data.</text>
</comment>
<gene>
    <name evidence="4" type="ORF">E3A20_09490</name>
</gene>
<reference evidence="4 5" key="2">
    <citation type="submission" date="2019-08" db="EMBL/GenBank/DDBJ databases">
        <authorList>
            <person name="Henke P."/>
        </authorList>
    </citation>
    <scope>NUCLEOTIDE SEQUENCE [LARGE SCALE GENOMIC DNA]</scope>
    <source>
        <strain evidence="4">Phe10_nw2017</strain>
    </source>
</reference>
<sequence length="534" mass="57566">MKKKQPRSQPALIGAPFVVAIFALSLLNWTLPAEAGRRVGNGDQLRLLFASAKEHAAQVVLRIHDRAFAAHVKPEVRSWIMANKAALAGDVAASEHQWSLDAATTCAATDIPTASDGNLPKASAIRFSYPACSNRDYSLSDAGSLLVHESMHHFGIDDEMFADEVALAIYQAWEQGNLEWIKVADGTPRSYGTSVWTGSRLIVVGGMDVAGRTISAPEAYDPKSDTWSSLSAAQAPSRYNMQGVWTGQALIVWGGYVVRGTDSVWQNSGAIWTEADQQWRPLATPFGPSELTDQIGNIERGAQTLIWTGKEVIVFGGSQAAYGRNPGGIFNPATGRWREVATLQAPDKVGGHTAVWADDRMLVWGGIDSARNKTSTGASYNPETNVWAEMASAEAPQKRDGHQALWTGAEMIVFGGDVNSVEANGTGGLFDPVTNRWKTVSSESVPARTGHTLVWTGSEMLVVGGKPKLNTKRLMFQNVNAFDPVRMTWRIVDAKNAPQGRAFHTSVWTGSSMIVIGGYDSASQELASGGVFYP</sequence>
<dbReference type="Proteomes" id="UP000321083">
    <property type="component" value="Unassembled WGS sequence"/>
</dbReference>
<dbReference type="SUPFAM" id="SSF117281">
    <property type="entry name" value="Kelch motif"/>
    <property type="match status" value="1"/>
</dbReference>
<accession>A0A5C6M7E8</accession>
<dbReference type="AlphaFoldDB" id="A0A5C6M7E8"/>
<evidence type="ECO:0000256" key="1">
    <source>
        <dbReference type="ARBA" id="ARBA00022441"/>
    </source>
</evidence>
<keyword evidence="3" id="KW-1133">Transmembrane helix</keyword>
<dbReference type="EMBL" id="SRHE01000147">
    <property type="protein sequence ID" value="TWW09922.1"/>
    <property type="molecule type" value="Genomic_DNA"/>
</dbReference>
<evidence type="ECO:0000313" key="4">
    <source>
        <dbReference type="EMBL" id="TWW09922.1"/>
    </source>
</evidence>
<dbReference type="Pfam" id="PF24681">
    <property type="entry name" value="Kelch_KLHDC2_KLHL20_DRC7"/>
    <property type="match status" value="1"/>
</dbReference>
<keyword evidence="5" id="KW-1185">Reference proteome</keyword>
<keyword evidence="3" id="KW-0472">Membrane</keyword>
<proteinExistence type="predicted"/>
<dbReference type="InterPro" id="IPR015915">
    <property type="entry name" value="Kelch-typ_b-propeller"/>
</dbReference>
<organism evidence="4 5">
    <name type="scientific">Planctomyces bekefii</name>
    <dbReference type="NCBI Taxonomy" id="1653850"/>
    <lineage>
        <taxon>Bacteria</taxon>
        <taxon>Pseudomonadati</taxon>
        <taxon>Planctomycetota</taxon>
        <taxon>Planctomycetia</taxon>
        <taxon>Planctomycetales</taxon>
        <taxon>Planctomycetaceae</taxon>
        <taxon>Planctomyces</taxon>
    </lineage>
</organism>
<evidence type="ECO:0000256" key="3">
    <source>
        <dbReference type="SAM" id="Phobius"/>
    </source>
</evidence>
<dbReference type="Gene3D" id="2.120.10.80">
    <property type="entry name" value="Kelch-type beta propeller"/>
    <property type="match status" value="2"/>
</dbReference>
<dbReference type="InterPro" id="IPR006652">
    <property type="entry name" value="Kelch_1"/>
</dbReference>
<reference evidence="4 5" key="1">
    <citation type="submission" date="2019-08" db="EMBL/GenBank/DDBJ databases">
        <title>100 year-old enigma solved: identification of Planctomyces bekefii, the type genus and species of the phylum Planctomycetes.</title>
        <authorList>
            <person name="Svetlana D.N."/>
            <person name="Overmann J."/>
        </authorList>
    </citation>
    <scope>NUCLEOTIDE SEQUENCE [LARGE SCALE GENOMIC DNA]</scope>
    <source>
        <strain evidence="4">Phe10_nw2017</strain>
    </source>
</reference>
<dbReference type="PANTHER" id="PTHR46093:SF18">
    <property type="entry name" value="FIBRONECTIN TYPE-III DOMAIN-CONTAINING PROTEIN"/>
    <property type="match status" value="1"/>
</dbReference>
<feature type="transmembrane region" description="Helical" evidence="3">
    <location>
        <begin position="12"/>
        <end position="31"/>
    </location>
</feature>
<evidence type="ECO:0000313" key="5">
    <source>
        <dbReference type="Proteomes" id="UP000321083"/>
    </source>
</evidence>